<dbReference type="InterPro" id="IPR035906">
    <property type="entry name" value="MetI-like_sf"/>
</dbReference>
<proteinExistence type="inferred from homology"/>
<reference evidence="9 10" key="1">
    <citation type="submission" date="2018-08" db="EMBL/GenBank/DDBJ databases">
        <title>Recombination of ecologically and evolutionarily significant loci maintains genetic cohesion in the Pseudomonas syringae species complex.</title>
        <authorList>
            <person name="Dillon M."/>
            <person name="Thakur S."/>
            <person name="Almeida R.N.D."/>
            <person name="Weir B.S."/>
            <person name="Guttman D.S."/>
        </authorList>
    </citation>
    <scope>NUCLEOTIDE SEQUENCE [LARGE SCALE GENOMIC DNA]</scope>
    <source>
        <strain evidence="9 10">ICMP 3353</strain>
    </source>
</reference>
<dbReference type="OrthoDB" id="9783218at2"/>
<feature type="domain" description="ABC transmembrane type-1" evidence="8">
    <location>
        <begin position="79"/>
        <end position="266"/>
    </location>
</feature>
<evidence type="ECO:0000313" key="9">
    <source>
        <dbReference type="EMBL" id="RMQ49808.1"/>
    </source>
</evidence>
<feature type="transmembrane region" description="Helical" evidence="7">
    <location>
        <begin position="243"/>
        <end position="267"/>
    </location>
</feature>
<comment type="subcellular location">
    <subcellularLocation>
        <location evidence="1 7">Cell membrane</location>
        <topology evidence="1 7">Multi-pass membrane protein</topology>
    </subcellularLocation>
</comment>
<evidence type="ECO:0000256" key="5">
    <source>
        <dbReference type="ARBA" id="ARBA00022989"/>
    </source>
</evidence>
<dbReference type="RefSeq" id="WP_122314469.1">
    <property type="nucleotide sequence ID" value="NZ_RBRE01000014.1"/>
</dbReference>
<evidence type="ECO:0000256" key="6">
    <source>
        <dbReference type="ARBA" id="ARBA00023136"/>
    </source>
</evidence>
<feature type="transmembrane region" description="Helical" evidence="7">
    <location>
        <begin position="200"/>
        <end position="223"/>
    </location>
</feature>
<dbReference type="SUPFAM" id="SSF161098">
    <property type="entry name" value="MetI-like"/>
    <property type="match status" value="1"/>
</dbReference>
<dbReference type="PROSITE" id="PS50928">
    <property type="entry name" value="ABC_TM1"/>
    <property type="match status" value="1"/>
</dbReference>
<comment type="similarity">
    <text evidence="7">Belongs to the binding-protein-dependent transport system permease family.</text>
</comment>
<feature type="transmembrane region" description="Helical" evidence="7">
    <location>
        <begin position="20"/>
        <end position="40"/>
    </location>
</feature>
<gene>
    <name evidence="9" type="ORF">ALQ04_01245</name>
</gene>
<sequence>MSHKVAIPSRTPTMHALPRIAGFFILVSLVVFAVLVPFIWSLGIAEQDFAAILSGPVPAHLLGTDNLGRDMLARLSAAVRLALGFALVIVITAAVPGILLGILAAWKGGVIDKCLSLLAEIFLALPRLLLILLIVAIMPGSFLALYGAVALVLWTEYFRMTRTLSRTVLASPTVAASRLEGFGLLYVLRRHLWPELSPMLRTLSASGAASAIMILATLGFLGFGVSPPTAELGLMITELLQYYAAAPLSFALPIFVIFLLVFSLLLIGGGRKP</sequence>
<dbReference type="Pfam" id="PF00528">
    <property type="entry name" value="BPD_transp_1"/>
    <property type="match status" value="1"/>
</dbReference>
<dbReference type="GO" id="GO:0071916">
    <property type="term" value="F:dipeptide transmembrane transporter activity"/>
    <property type="evidence" value="ECO:0007669"/>
    <property type="project" value="TreeGrafter"/>
</dbReference>
<dbReference type="GO" id="GO:0005886">
    <property type="term" value="C:plasma membrane"/>
    <property type="evidence" value="ECO:0007669"/>
    <property type="project" value="UniProtKB-SubCell"/>
</dbReference>
<dbReference type="CDD" id="cd06261">
    <property type="entry name" value="TM_PBP2"/>
    <property type="match status" value="1"/>
</dbReference>
<keyword evidence="6 7" id="KW-0472">Membrane</keyword>
<evidence type="ECO:0000256" key="3">
    <source>
        <dbReference type="ARBA" id="ARBA00022475"/>
    </source>
</evidence>
<evidence type="ECO:0000259" key="8">
    <source>
        <dbReference type="PROSITE" id="PS50928"/>
    </source>
</evidence>
<keyword evidence="2 7" id="KW-0813">Transport</keyword>
<dbReference type="EMBL" id="RBRE01000014">
    <property type="protein sequence ID" value="RMQ49808.1"/>
    <property type="molecule type" value="Genomic_DNA"/>
</dbReference>
<feature type="transmembrane region" description="Helical" evidence="7">
    <location>
        <begin position="81"/>
        <end position="106"/>
    </location>
</feature>
<evidence type="ECO:0000256" key="4">
    <source>
        <dbReference type="ARBA" id="ARBA00022692"/>
    </source>
</evidence>
<dbReference type="PANTHER" id="PTHR43386:SF1">
    <property type="entry name" value="D,D-DIPEPTIDE TRANSPORT SYSTEM PERMEASE PROTEIN DDPC-RELATED"/>
    <property type="match status" value="1"/>
</dbReference>
<dbReference type="PANTHER" id="PTHR43386">
    <property type="entry name" value="OLIGOPEPTIDE TRANSPORT SYSTEM PERMEASE PROTEIN APPC"/>
    <property type="match status" value="1"/>
</dbReference>
<evidence type="ECO:0000256" key="7">
    <source>
        <dbReference type="RuleBase" id="RU363032"/>
    </source>
</evidence>
<organism evidence="9 10">
    <name type="scientific">Pseudomonas cichorii</name>
    <dbReference type="NCBI Taxonomy" id="36746"/>
    <lineage>
        <taxon>Bacteria</taxon>
        <taxon>Pseudomonadati</taxon>
        <taxon>Pseudomonadota</taxon>
        <taxon>Gammaproteobacteria</taxon>
        <taxon>Pseudomonadales</taxon>
        <taxon>Pseudomonadaceae</taxon>
        <taxon>Pseudomonas</taxon>
    </lineage>
</organism>
<dbReference type="Gene3D" id="1.10.3720.10">
    <property type="entry name" value="MetI-like"/>
    <property type="match status" value="1"/>
</dbReference>
<dbReference type="AlphaFoldDB" id="A0A3M4M7B1"/>
<evidence type="ECO:0000313" key="10">
    <source>
        <dbReference type="Proteomes" id="UP000277236"/>
    </source>
</evidence>
<protein>
    <submittedName>
        <fullName evidence="9">ABC transporter permease</fullName>
    </submittedName>
</protein>
<evidence type="ECO:0000256" key="2">
    <source>
        <dbReference type="ARBA" id="ARBA00022448"/>
    </source>
</evidence>
<dbReference type="InterPro" id="IPR000515">
    <property type="entry name" value="MetI-like"/>
</dbReference>
<dbReference type="Proteomes" id="UP000277236">
    <property type="component" value="Unassembled WGS sequence"/>
</dbReference>
<keyword evidence="4 7" id="KW-0812">Transmembrane</keyword>
<evidence type="ECO:0000256" key="1">
    <source>
        <dbReference type="ARBA" id="ARBA00004651"/>
    </source>
</evidence>
<keyword evidence="3" id="KW-1003">Cell membrane</keyword>
<comment type="caution">
    <text evidence="9">The sequence shown here is derived from an EMBL/GenBank/DDBJ whole genome shotgun (WGS) entry which is preliminary data.</text>
</comment>
<dbReference type="InterPro" id="IPR050366">
    <property type="entry name" value="BP-dependent_transpt_permease"/>
</dbReference>
<feature type="transmembrane region" description="Helical" evidence="7">
    <location>
        <begin position="127"/>
        <end position="155"/>
    </location>
</feature>
<accession>A0A3M4M7B1</accession>
<name>A0A3M4M7B1_PSECI</name>
<keyword evidence="5 7" id="KW-1133">Transmembrane helix</keyword>